<reference evidence="1" key="2">
    <citation type="journal article" date="2023" name="Science">
        <title>Genomic signatures of disease resistance in endangered staghorn corals.</title>
        <authorList>
            <person name="Vollmer S.V."/>
            <person name="Selwyn J.D."/>
            <person name="Despard B.A."/>
            <person name="Roesel C.L."/>
        </authorList>
    </citation>
    <scope>NUCLEOTIDE SEQUENCE</scope>
    <source>
        <strain evidence="1">K2</strain>
    </source>
</reference>
<dbReference type="EMBL" id="JARQWQ010000068">
    <property type="protein sequence ID" value="KAK2554652.1"/>
    <property type="molecule type" value="Genomic_DNA"/>
</dbReference>
<gene>
    <name evidence="1" type="ORF">P5673_023888</name>
</gene>
<sequence length="60" mass="6757">MLITQVNSDGDEGDVCSSEDNDFIMISETITTRSGRVASDFLTRSLWKPTRQEFLQASEQ</sequence>
<dbReference type="AlphaFoldDB" id="A0AAD9Q4K2"/>
<evidence type="ECO:0000313" key="1">
    <source>
        <dbReference type="EMBL" id="KAK2554652.1"/>
    </source>
</evidence>
<comment type="caution">
    <text evidence="1">The sequence shown here is derived from an EMBL/GenBank/DDBJ whole genome shotgun (WGS) entry which is preliminary data.</text>
</comment>
<reference evidence="1" key="1">
    <citation type="journal article" date="2023" name="G3 (Bethesda)">
        <title>Whole genome assembly and annotation of the endangered Caribbean coral Acropora cervicornis.</title>
        <authorList>
            <person name="Selwyn J.D."/>
            <person name="Vollmer S.V."/>
        </authorList>
    </citation>
    <scope>NUCLEOTIDE SEQUENCE</scope>
    <source>
        <strain evidence="1">K2</strain>
    </source>
</reference>
<keyword evidence="2" id="KW-1185">Reference proteome</keyword>
<name>A0AAD9Q4K2_ACRCE</name>
<proteinExistence type="predicted"/>
<accession>A0AAD9Q4K2</accession>
<organism evidence="1 2">
    <name type="scientific">Acropora cervicornis</name>
    <name type="common">Staghorn coral</name>
    <dbReference type="NCBI Taxonomy" id="6130"/>
    <lineage>
        <taxon>Eukaryota</taxon>
        <taxon>Metazoa</taxon>
        <taxon>Cnidaria</taxon>
        <taxon>Anthozoa</taxon>
        <taxon>Hexacorallia</taxon>
        <taxon>Scleractinia</taxon>
        <taxon>Astrocoeniina</taxon>
        <taxon>Acroporidae</taxon>
        <taxon>Acropora</taxon>
    </lineage>
</organism>
<protein>
    <submittedName>
        <fullName evidence="1">Uncharacterized protein</fullName>
    </submittedName>
</protein>
<evidence type="ECO:0000313" key="2">
    <source>
        <dbReference type="Proteomes" id="UP001249851"/>
    </source>
</evidence>
<dbReference type="Proteomes" id="UP001249851">
    <property type="component" value="Unassembled WGS sequence"/>
</dbReference>